<dbReference type="InterPro" id="IPR027417">
    <property type="entry name" value="P-loop_NTPase"/>
</dbReference>
<accession>A0A3B1D7F4</accession>
<gene>
    <name evidence="2" type="ORF">MNBD_NITROSPIRAE03-1312</name>
</gene>
<dbReference type="InterPro" id="IPR011604">
    <property type="entry name" value="PDDEXK-like_dom_sf"/>
</dbReference>
<feature type="domain" description="PD-(D/E)XK endonuclease-like" evidence="1">
    <location>
        <begin position="640"/>
        <end position="931"/>
    </location>
</feature>
<proteinExistence type="predicted"/>
<dbReference type="Gene3D" id="3.40.50.300">
    <property type="entry name" value="P-loop containing nucleotide triphosphate hydrolases"/>
    <property type="match status" value="1"/>
</dbReference>
<dbReference type="EMBL" id="UOGI01000089">
    <property type="protein sequence ID" value="VAX30840.1"/>
    <property type="molecule type" value="Genomic_DNA"/>
</dbReference>
<dbReference type="SUPFAM" id="SSF52540">
    <property type="entry name" value="P-loop containing nucleoside triphosphate hydrolases"/>
    <property type="match status" value="1"/>
</dbReference>
<organism evidence="2">
    <name type="scientific">hydrothermal vent metagenome</name>
    <dbReference type="NCBI Taxonomy" id="652676"/>
    <lineage>
        <taxon>unclassified sequences</taxon>
        <taxon>metagenomes</taxon>
        <taxon>ecological metagenomes</taxon>
    </lineage>
</organism>
<dbReference type="Gene3D" id="3.90.320.10">
    <property type="match status" value="1"/>
</dbReference>
<dbReference type="InterPro" id="IPR038726">
    <property type="entry name" value="PDDEXK_AddAB-type"/>
</dbReference>
<dbReference type="Pfam" id="PF12705">
    <property type="entry name" value="PDDEXK_1"/>
    <property type="match status" value="1"/>
</dbReference>
<sequence length="931" mass="107683">LPLKELPVRYLLRCLKEEPLFPFESAVVMPTTRSIRHLIHLITEDSSVPVALPYCFEMKEFALRCLDSGGSGVVPDELKLLYLQKAVRGLDTEKLLRLFGREHARYYEDFMRFASVGRRLLRFYEEVFAEGVGFEDLRMNALYTDYEKDVMILEETASIYRDILKQNGLIDLMFLKGDFLSSGMSLFYSPTFLKRFKKVYILTVGRLSSFELRLMEKASEEVDIKVFLHYEGVADSEIKRVYRTLNGEASLPPEIPTAPYPAFIEVEEFSLPEEQAGFIMNSIRKSIGMGISAEEIVVVLPDDGLKRTLYAFDRDGILNFAMGFEMRDTVFYSFLKSLETMLTSYDERGTYDTRAALNFLNNPFIRGLAGEGYELFIRDVKRRNRLFVGPDELCMTEELKEVFQEIEGLFSKKTGFKEFSSRIRGFMGWIMERNSSLIERLRESPDFVGGGKVFFERLIMLGLLPYEVFWPKGSPLGHLIYLNEYLKGITYPHTWGGPVTVMGMLETRALRFKAVIIPDMNEEFMPPASEKDMFLNTEIRKRVGLPTFLDREALSRTYFNGLLKKATAVFLSYADSVGRRPRSRFIEEIAIQRGGGQFETTRSHSTGKVDTSLPTVSIQAKSFVPVKDSHVLKLIETMELTPTSLRTYRECRFRFYLKYIRKLREKEEISEELQRVDIGNIFHSAIKNVYSKLFGASLQDRSLKSGVRRQKSEDRGQAGLFQPQPSDYPVISCEKLTSELKSEVLREAASYDIFRKSPHARLELEVFIEKLKDFVDSEKGVFEAGWTPAYLEFPVSMKLKGMRFRGKIDRVDIFQGPADSARTRGVIIDYKLSEINVRDRTVLDENFREFQLPLYRLMLRETVKGIDVEGLAYYDLKRSFRLRRVFEDLTNGDFAGHIEGLVMELRDRDQGFEKTARERNCRYCSYTDICR</sequence>
<evidence type="ECO:0000313" key="2">
    <source>
        <dbReference type="EMBL" id="VAX30840.1"/>
    </source>
</evidence>
<evidence type="ECO:0000259" key="1">
    <source>
        <dbReference type="Pfam" id="PF12705"/>
    </source>
</evidence>
<name>A0A3B1D7F4_9ZZZZ</name>
<protein>
    <recommendedName>
        <fullName evidence="1">PD-(D/E)XK endonuclease-like domain-containing protein</fullName>
    </recommendedName>
</protein>
<feature type="non-terminal residue" evidence="2">
    <location>
        <position position="1"/>
    </location>
</feature>
<dbReference type="AlphaFoldDB" id="A0A3B1D7F4"/>
<reference evidence="2" key="1">
    <citation type="submission" date="2018-06" db="EMBL/GenBank/DDBJ databases">
        <authorList>
            <person name="Zhirakovskaya E."/>
        </authorList>
    </citation>
    <scope>NUCLEOTIDE SEQUENCE</scope>
</reference>